<dbReference type="InterPro" id="IPR011990">
    <property type="entry name" value="TPR-like_helical_dom_sf"/>
</dbReference>
<dbReference type="Pfam" id="PF14559">
    <property type="entry name" value="TPR_19"/>
    <property type="match status" value="1"/>
</dbReference>
<accession>A0A2T1C8B4</accession>
<gene>
    <name evidence="1" type="ORF">C7B64_03430</name>
</gene>
<protein>
    <submittedName>
        <fullName evidence="1">Cyclic nucleotide-binding protein</fullName>
    </submittedName>
</protein>
<evidence type="ECO:0000313" key="2">
    <source>
        <dbReference type="Proteomes" id="UP000238762"/>
    </source>
</evidence>
<organism evidence="1 2">
    <name type="scientific">Merismopedia glauca CCAP 1448/3</name>
    <dbReference type="NCBI Taxonomy" id="1296344"/>
    <lineage>
        <taxon>Bacteria</taxon>
        <taxon>Bacillati</taxon>
        <taxon>Cyanobacteriota</taxon>
        <taxon>Cyanophyceae</taxon>
        <taxon>Synechococcales</taxon>
        <taxon>Merismopediaceae</taxon>
        <taxon>Merismopedia</taxon>
    </lineage>
</organism>
<dbReference type="SUPFAM" id="SSF48452">
    <property type="entry name" value="TPR-like"/>
    <property type="match status" value="1"/>
</dbReference>
<dbReference type="RefSeq" id="WP_106287256.1">
    <property type="nucleotide sequence ID" value="NZ_CAWNTC010000180.1"/>
</dbReference>
<dbReference type="Gene3D" id="1.25.40.10">
    <property type="entry name" value="Tetratricopeptide repeat domain"/>
    <property type="match status" value="1"/>
</dbReference>
<dbReference type="AlphaFoldDB" id="A0A2T1C8B4"/>
<sequence>MLEQIATAFADKDYQKADALLKEFSSEEPDNPWLHLYLGSLHEATSEWQKAEAIYRQLLQNSTNQKLILEARQGLERLENIACQQREQAIAQAMAQPEGKTLGVLILEGIHSASKPSLAPVFAKIMEIDPQTARLHIPNRGWRLYRQGAIAKMQYYSQQLQQAEIPCFAVPLSQLTEIKVFNVKYFQLVEPENPQSAVQAIGYFSDGKGERETLESFTFNWSQVTQKVEGLLPLFEEVFDIGIRNKGVRKTQILDYVGVWDLQLQAQKTILRLCDRDYQFHQGVRFTSSQNQDDRFSQSTIRLKWNNLLKYVASHLNPLPVWSEFDIFAQSVVDKAELLERFPAHIYLFRRQESTWDAAFHLYSTLASMREHHIK</sequence>
<dbReference type="OrthoDB" id="478276at2"/>
<reference evidence="1 2" key="1">
    <citation type="submission" date="2018-02" db="EMBL/GenBank/DDBJ databases">
        <authorList>
            <person name="Cohen D.B."/>
            <person name="Kent A.D."/>
        </authorList>
    </citation>
    <scope>NUCLEOTIDE SEQUENCE [LARGE SCALE GENOMIC DNA]</scope>
    <source>
        <strain evidence="1 2">CCAP 1448/3</strain>
    </source>
</reference>
<dbReference type="EMBL" id="PVWJ01000011">
    <property type="protein sequence ID" value="PSB04484.1"/>
    <property type="molecule type" value="Genomic_DNA"/>
</dbReference>
<proteinExistence type="predicted"/>
<keyword evidence="2" id="KW-1185">Reference proteome</keyword>
<evidence type="ECO:0000313" key="1">
    <source>
        <dbReference type="EMBL" id="PSB04484.1"/>
    </source>
</evidence>
<reference evidence="1 2" key="2">
    <citation type="submission" date="2018-03" db="EMBL/GenBank/DDBJ databases">
        <title>The ancient ancestry and fast evolution of plastids.</title>
        <authorList>
            <person name="Moore K.R."/>
            <person name="Magnabosco C."/>
            <person name="Momper L."/>
            <person name="Gold D.A."/>
            <person name="Bosak T."/>
            <person name="Fournier G.P."/>
        </authorList>
    </citation>
    <scope>NUCLEOTIDE SEQUENCE [LARGE SCALE GENOMIC DNA]</scope>
    <source>
        <strain evidence="1 2">CCAP 1448/3</strain>
    </source>
</reference>
<name>A0A2T1C8B4_9CYAN</name>
<dbReference type="Proteomes" id="UP000238762">
    <property type="component" value="Unassembled WGS sequence"/>
</dbReference>
<comment type="caution">
    <text evidence="1">The sequence shown here is derived from an EMBL/GenBank/DDBJ whole genome shotgun (WGS) entry which is preliminary data.</text>
</comment>